<proteinExistence type="predicted"/>
<organism evidence="1 2">
    <name type="scientific">Bacteroides stercoris CC31F</name>
    <dbReference type="NCBI Taxonomy" id="1073351"/>
    <lineage>
        <taxon>Bacteria</taxon>
        <taxon>Pseudomonadati</taxon>
        <taxon>Bacteroidota</taxon>
        <taxon>Bacteroidia</taxon>
        <taxon>Bacteroidales</taxon>
        <taxon>Bacteroidaceae</taxon>
        <taxon>Bacteroides</taxon>
    </lineage>
</organism>
<sequence length="32" mass="3888">MLYHVFTKLSSYSYVTIFYNKTMIINNIHITM</sequence>
<evidence type="ECO:0000313" key="1">
    <source>
        <dbReference type="EMBL" id="EPH20326.1"/>
    </source>
</evidence>
<reference evidence="1 2" key="1">
    <citation type="submission" date="2013-05" db="EMBL/GenBank/DDBJ databases">
        <title>The Genome Sequence of Bacteroides stercoris CC31F.</title>
        <authorList>
            <consortium name="The Broad Institute Genomics Platform"/>
            <person name="Earl A."/>
            <person name="Ward D."/>
            <person name="Feldgarden M."/>
            <person name="Gevers D."/>
            <person name="Oliphant K."/>
            <person name="Allen-Vercoe E."/>
            <person name="Walker B."/>
            <person name="Young S."/>
            <person name="Zeng Q."/>
            <person name="Gargeya S."/>
            <person name="Fitzgerald M."/>
            <person name="Haas B."/>
            <person name="Abouelleil A."/>
            <person name="Allen A.W."/>
            <person name="Alvarado L."/>
            <person name="Arachchi H.M."/>
            <person name="Berlin A.M."/>
            <person name="Chapman S.B."/>
            <person name="Gainer-Dewar J."/>
            <person name="Goldberg J."/>
            <person name="Griggs A."/>
            <person name="Gujja S."/>
            <person name="Hansen M."/>
            <person name="Howarth C."/>
            <person name="Imamovic A."/>
            <person name="Ireland A."/>
            <person name="Larimer J."/>
            <person name="McCowan C."/>
            <person name="Murphy C."/>
            <person name="Pearson M."/>
            <person name="Poon T.W."/>
            <person name="Priest M."/>
            <person name="Roberts A."/>
            <person name="Saif S."/>
            <person name="Shea T."/>
            <person name="Sisk P."/>
            <person name="Sykes S."/>
            <person name="Wortman J."/>
            <person name="Nusbaum C."/>
            <person name="Birren B."/>
        </authorList>
    </citation>
    <scope>NUCLEOTIDE SEQUENCE [LARGE SCALE GENOMIC DNA]</scope>
    <source>
        <strain evidence="1 2">CC31F</strain>
    </source>
</reference>
<protein>
    <submittedName>
        <fullName evidence="1">Uncharacterized protein</fullName>
    </submittedName>
</protein>
<dbReference type="EMBL" id="ATFP01000025">
    <property type="protein sequence ID" value="EPH20326.1"/>
    <property type="molecule type" value="Genomic_DNA"/>
</dbReference>
<comment type="caution">
    <text evidence="1">The sequence shown here is derived from an EMBL/GenBank/DDBJ whole genome shotgun (WGS) entry which is preliminary data.</text>
</comment>
<gene>
    <name evidence="1" type="ORF">HMPREF1181_01962</name>
</gene>
<dbReference type="Proteomes" id="UP000014614">
    <property type="component" value="Unassembled WGS sequence"/>
</dbReference>
<accession>S3YDB5</accession>
<dbReference type="AlphaFoldDB" id="S3YDB5"/>
<name>S3YDB5_BACSE</name>
<evidence type="ECO:0000313" key="2">
    <source>
        <dbReference type="Proteomes" id="UP000014614"/>
    </source>
</evidence>
<dbReference type="HOGENOM" id="CLU_3388109_0_0_10"/>